<name>A0A547Q851_9RHOB</name>
<protein>
    <submittedName>
        <fullName evidence="1">Uncharacterized protein</fullName>
    </submittedName>
</protein>
<evidence type="ECO:0000313" key="2">
    <source>
        <dbReference type="Proteomes" id="UP000318590"/>
    </source>
</evidence>
<dbReference type="EMBL" id="VFSV01000005">
    <property type="protein sequence ID" value="TRD22541.1"/>
    <property type="molecule type" value="Genomic_DNA"/>
</dbReference>
<proteinExistence type="predicted"/>
<organism evidence="1 2">
    <name type="scientific">Palleronia caenipelagi</name>
    <dbReference type="NCBI Taxonomy" id="2489174"/>
    <lineage>
        <taxon>Bacteria</taxon>
        <taxon>Pseudomonadati</taxon>
        <taxon>Pseudomonadota</taxon>
        <taxon>Alphaproteobacteria</taxon>
        <taxon>Rhodobacterales</taxon>
        <taxon>Roseobacteraceae</taxon>
        <taxon>Palleronia</taxon>
    </lineage>
</organism>
<sequence length="101" mass="10963">MLDTDREIFVTLTLKASDLENLRKVVGDLEAYPDVVRSHIATIAGLFEPTELTADFGTKLAEAVKALQLDNERASTLATMLVPYVRSATISDPAGQKGRLS</sequence>
<reference evidence="1 2" key="1">
    <citation type="submission" date="2019-06" db="EMBL/GenBank/DDBJ databases">
        <title>Paenimaribius caenipelagi gen. nov., sp. nov., isolated from a tidal flat.</title>
        <authorList>
            <person name="Yoon J.-H."/>
        </authorList>
    </citation>
    <scope>NUCLEOTIDE SEQUENCE [LARGE SCALE GENOMIC DNA]</scope>
    <source>
        <strain evidence="1 2">JBTF-M29</strain>
    </source>
</reference>
<keyword evidence="2" id="KW-1185">Reference proteome</keyword>
<gene>
    <name evidence="1" type="ORF">FEV53_03760</name>
</gene>
<dbReference type="AlphaFoldDB" id="A0A547Q851"/>
<evidence type="ECO:0000313" key="1">
    <source>
        <dbReference type="EMBL" id="TRD22541.1"/>
    </source>
</evidence>
<comment type="caution">
    <text evidence="1">The sequence shown here is derived from an EMBL/GenBank/DDBJ whole genome shotgun (WGS) entry which is preliminary data.</text>
</comment>
<dbReference type="Proteomes" id="UP000318590">
    <property type="component" value="Unassembled WGS sequence"/>
</dbReference>
<accession>A0A547Q851</accession>